<dbReference type="Proteomes" id="UP000268350">
    <property type="component" value="Unassembled WGS sequence"/>
</dbReference>
<feature type="transmembrane region" description="Helical" evidence="7">
    <location>
        <begin position="153"/>
        <end position="180"/>
    </location>
</feature>
<protein>
    <submittedName>
        <fullName evidence="9">Blast:Synaptic vesicle glycoprotein 2C</fullName>
    </submittedName>
</protein>
<feature type="transmembrane region" description="Helical" evidence="7">
    <location>
        <begin position="192"/>
        <end position="213"/>
    </location>
</feature>
<sequence>MSLDFLEDFASDYENALLQTGFGYFQLLLLTICGLIYMNTAIGVTIISFVLPSATCDYAMTSTDKGWLSASPMLGMLIGSYFWGCLADTKGRRVVLITTLLADGIIGVLSSIAPMYFIFMLLRLINGFNVAGTMCIIFPYLGEFQTTQRREKILCWMELYWTFGIILLPGIAWCLIPLKINIGSGIFFFHSWNLFVALCAVPSILLGLWLFALPESPKFLLEHGESEKALEVLAHIYVKNTGQSRSNYPCTTLRESIRPLQRDGEANIDNYRLENNSSSELKRLFLEIWYQTKTLYKHPYLKNSLITCAIQFCLTTSYYTLMVWFPEIFQRYDDFEKTHPGTPASVCDISSIVTSNTTFVDCQSEIDHTVFFHTFIIGLACIPTSFWLPLCVHKLGIKFFLVFSLTAAGFVTLGFYFVRNSFENLILSCIFEALTSLSISTLYCVLVDLFPTNLRVMAAAMSMTFGRGGALLGNLIFGFLIDLNCIIPIVLFSGMLFTSAFLCWLLPTTGGDDLD</sequence>
<evidence type="ECO:0000313" key="9">
    <source>
        <dbReference type="EMBL" id="SPP88384.1"/>
    </source>
</evidence>
<name>A0A3B0K2C3_DROGU</name>
<feature type="transmembrane region" description="Helical" evidence="7">
    <location>
        <begin position="124"/>
        <end position="141"/>
    </location>
</feature>
<proteinExistence type="inferred from homology"/>
<evidence type="ECO:0000313" key="10">
    <source>
        <dbReference type="Proteomes" id="UP000268350"/>
    </source>
</evidence>
<gene>
    <name evidence="9" type="ORF">DGUA_6G019885</name>
</gene>
<evidence type="ECO:0000256" key="6">
    <source>
        <dbReference type="ARBA" id="ARBA00023136"/>
    </source>
</evidence>
<feature type="transmembrane region" description="Helical" evidence="7">
    <location>
        <begin position="425"/>
        <end position="446"/>
    </location>
</feature>
<comment type="subcellular location">
    <subcellularLocation>
        <location evidence="1">Membrane</location>
        <topology evidence="1">Multi-pass membrane protein</topology>
    </subcellularLocation>
</comment>
<dbReference type="Gene3D" id="1.20.1250.20">
    <property type="entry name" value="MFS general substrate transporter like domains"/>
    <property type="match status" value="1"/>
</dbReference>
<evidence type="ECO:0000256" key="7">
    <source>
        <dbReference type="SAM" id="Phobius"/>
    </source>
</evidence>
<dbReference type="PROSITE" id="PS50850">
    <property type="entry name" value="MFS"/>
    <property type="match status" value="1"/>
</dbReference>
<keyword evidence="5 7" id="KW-1133">Transmembrane helix</keyword>
<dbReference type="OMA" id="YLHTVYI"/>
<comment type="similarity">
    <text evidence="2">Belongs to the major facilitator superfamily.</text>
</comment>
<feature type="domain" description="Major facilitator superfamily (MFS) profile" evidence="8">
    <location>
        <begin position="29"/>
        <end position="511"/>
    </location>
</feature>
<dbReference type="InterPro" id="IPR020846">
    <property type="entry name" value="MFS_dom"/>
</dbReference>
<accession>A0A3B0K2C3</accession>
<feature type="transmembrane region" description="Helical" evidence="7">
    <location>
        <begin position="94"/>
        <end position="118"/>
    </location>
</feature>
<keyword evidence="10" id="KW-1185">Reference proteome</keyword>
<organism evidence="9 10">
    <name type="scientific">Drosophila guanche</name>
    <name type="common">Fruit fly</name>
    <dbReference type="NCBI Taxonomy" id="7266"/>
    <lineage>
        <taxon>Eukaryota</taxon>
        <taxon>Metazoa</taxon>
        <taxon>Ecdysozoa</taxon>
        <taxon>Arthropoda</taxon>
        <taxon>Hexapoda</taxon>
        <taxon>Insecta</taxon>
        <taxon>Pterygota</taxon>
        <taxon>Neoptera</taxon>
        <taxon>Endopterygota</taxon>
        <taxon>Diptera</taxon>
        <taxon>Brachycera</taxon>
        <taxon>Muscomorpha</taxon>
        <taxon>Ephydroidea</taxon>
        <taxon>Drosophilidae</taxon>
        <taxon>Drosophila</taxon>
        <taxon>Sophophora</taxon>
    </lineage>
</organism>
<dbReference type="InterPro" id="IPR036259">
    <property type="entry name" value="MFS_trans_sf"/>
</dbReference>
<feature type="transmembrane region" description="Helical" evidence="7">
    <location>
        <begin position="27"/>
        <end position="51"/>
    </location>
</feature>
<evidence type="ECO:0000256" key="4">
    <source>
        <dbReference type="ARBA" id="ARBA00022692"/>
    </source>
</evidence>
<dbReference type="PANTHER" id="PTHR23511">
    <property type="entry name" value="SYNAPTIC VESICLE GLYCOPROTEIN 2"/>
    <property type="match status" value="1"/>
</dbReference>
<keyword evidence="3" id="KW-0813">Transport</keyword>
<evidence type="ECO:0000256" key="5">
    <source>
        <dbReference type="ARBA" id="ARBA00022989"/>
    </source>
</evidence>
<dbReference type="GO" id="GO:0022857">
    <property type="term" value="F:transmembrane transporter activity"/>
    <property type="evidence" value="ECO:0007669"/>
    <property type="project" value="InterPro"/>
</dbReference>
<reference evidence="10" key="1">
    <citation type="submission" date="2018-01" db="EMBL/GenBank/DDBJ databases">
        <authorList>
            <person name="Alioto T."/>
            <person name="Alioto T."/>
        </authorList>
    </citation>
    <scope>NUCLEOTIDE SEQUENCE [LARGE SCALE GENOMIC DNA]</scope>
</reference>
<dbReference type="AlphaFoldDB" id="A0A3B0K2C3"/>
<keyword evidence="6 7" id="KW-0472">Membrane</keyword>
<dbReference type="FunFam" id="1.20.1250.20:FF:000232">
    <property type="entry name" value="Organic cation/carnitine transporter 7"/>
    <property type="match status" value="1"/>
</dbReference>
<feature type="transmembrane region" description="Helical" evidence="7">
    <location>
        <begin position="66"/>
        <end position="87"/>
    </location>
</feature>
<feature type="transmembrane region" description="Helical" evidence="7">
    <location>
        <begin position="370"/>
        <end position="392"/>
    </location>
</feature>
<evidence type="ECO:0000259" key="8">
    <source>
        <dbReference type="PROSITE" id="PS50850"/>
    </source>
</evidence>
<dbReference type="GO" id="GO:0016020">
    <property type="term" value="C:membrane"/>
    <property type="evidence" value="ECO:0007669"/>
    <property type="project" value="UniProtKB-SubCell"/>
</dbReference>
<keyword evidence="4 7" id="KW-0812">Transmembrane</keyword>
<feature type="transmembrane region" description="Helical" evidence="7">
    <location>
        <begin position="305"/>
        <end position="325"/>
    </location>
</feature>
<evidence type="ECO:0000256" key="3">
    <source>
        <dbReference type="ARBA" id="ARBA00022448"/>
    </source>
</evidence>
<evidence type="ECO:0000256" key="2">
    <source>
        <dbReference type="ARBA" id="ARBA00008335"/>
    </source>
</evidence>
<dbReference type="STRING" id="7266.A0A3B0K2C3"/>
<dbReference type="SUPFAM" id="SSF103473">
    <property type="entry name" value="MFS general substrate transporter"/>
    <property type="match status" value="1"/>
</dbReference>
<dbReference type="OrthoDB" id="3936150at2759"/>
<dbReference type="PANTHER" id="PTHR23511:SF38">
    <property type="entry name" value="SYNAPTIC VESICLE 2-RELATED PROTEIN-LIKE PROTEIN"/>
    <property type="match status" value="1"/>
</dbReference>
<evidence type="ECO:0000256" key="1">
    <source>
        <dbReference type="ARBA" id="ARBA00004141"/>
    </source>
</evidence>
<feature type="transmembrane region" description="Helical" evidence="7">
    <location>
        <begin position="399"/>
        <end position="419"/>
    </location>
</feature>
<dbReference type="InterPro" id="IPR005828">
    <property type="entry name" value="MFS_sugar_transport-like"/>
</dbReference>
<dbReference type="EMBL" id="OUUW01000014">
    <property type="protein sequence ID" value="SPP88384.1"/>
    <property type="molecule type" value="Genomic_DNA"/>
</dbReference>
<dbReference type="Pfam" id="PF00083">
    <property type="entry name" value="Sugar_tr"/>
    <property type="match status" value="1"/>
</dbReference>